<dbReference type="Pfam" id="PF18075">
    <property type="entry name" value="FtsX_ECD"/>
    <property type="match status" value="1"/>
</dbReference>
<protein>
    <recommendedName>
        <fullName evidence="3 10">Cell division protein FtsX</fullName>
    </recommendedName>
</protein>
<feature type="domain" description="ABC3 transporter permease C-terminal" evidence="12">
    <location>
        <begin position="170"/>
        <end position="287"/>
    </location>
</feature>
<comment type="caution">
    <text evidence="14">The sequence shown here is derived from an EMBL/GenBank/DDBJ whole genome shotgun (WGS) entry which is preliminary data.</text>
</comment>
<evidence type="ECO:0000259" key="12">
    <source>
        <dbReference type="Pfam" id="PF02687"/>
    </source>
</evidence>
<dbReference type="PIRSF" id="PIRSF003097">
    <property type="entry name" value="FtsX"/>
    <property type="match status" value="1"/>
</dbReference>
<keyword evidence="5 10" id="KW-0132">Cell division</keyword>
<dbReference type="Gene3D" id="3.30.70.3040">
    <property type="match status" value="1"/>
</dbReference>
<evidence type="ECO:0000313" key="14">
    <source>
        <dbReference type="EMBL" id="MEQ2486267.1"/>
    </source>
</evidence>
<dbReference type="RefSeq" id="WP_215759342.1">
    <property type="nucleotide sequence ID" value="NZ_JAHKBE010000010.1"/>
</dbReference>
<organism evidence="14 15">
    <name type="scientific">Hallella faecis</name>
    <dbReference type="NCBI Taxonomy" id="2841596"/>
    <lineage>
        <taxon>Bacteria</taxon>
        <taxon>Pseudomonadati</taxon>
        <taxon>Bacteroidota</taxon>
        <taxon>Bacteroidia</taxon>
        <taxon>Bacteroidales</taxon>
        <taxon>Prevotellaceae</taxon>
        <taxon>Hallella</taxon>
    </lineage>
</organism>
<accession>A0ABV1FPD4</accession>
<evidence type="ECO:0000256" key="9">
    <source>
        <dbReference type="ARBA" id="ARBA00023306"/>
    </source>
</evidence>
<evidence type="ECO:0000313" key="15">
    <source>
        <dbReference type="Proteomes" id="UP001487296"/>
    </source>
</evidence>
<reference evidence="14 15" key="1">
    <citation type="submission" date="2024-04" db="EMBL/GenBank/DDBJ databases">
        <title>Human intestinal bacterial collection.</title>
        <authorList>
            <person name="Pauvert C."/>
            <person name="Hitch T.C.A."/>
            <person name="Clavel T."/>
        </authorList>
    </citation>
    <scope>NUCLEOTIDE SEQUENCE [LARGE SCALE GENOMIC DNA]</scope>
    <source>
        <strain evidence="14 15">CLA-AA-H145</strain>
    </source>
</reference>
<feature type="domain" description="FtsX extracellular" evidence="13">
    <location>
        <begin position="54"/>
        <end position="147"/>
    </location>
</feature>
<evidence type="ECO:0000256" key="2">
    <source>
        <dbReference type="ARBA" id="ARBA00007379"/>
    </source>
</evidence>
<evidence type="ECO:0000256" key="1">
    <source>
        <dbReference type="ARBA" id="ARBA00004651"/>
    </source>
</evidence>
<evidence type="ECO:0000256" key="8">
    <source>
        <dbReference type="ARBA" id="ARBA00023136"/>
    </source>
</evidence>
<dbReference type="InterPro" id="IPR040690">
    <property type="entry name" value="FtsX_ECD"/>
</dbReference>
<keyword evidence="7 11" id="KW-1133">Transmembrane helix</keyword>
<evidence type="ECO:0000256" key="4">
    <source>
        <dbReference type="ARBA" id="ARBA00022475"/>
    </source>
</evidence>
<gene>
    <name evidence="14" type="ORF">AAAT34_04250</name>
</gene>
<dbReference type="InterPro" id="IPR004513">
    <property type="entry name" value="FtsX"/>
</dbReference>
<keyword evidence="4 10" id="KW-1003">Cell membrane</keyword>
<dbReference type="PANTHER" id="PTHR47755:SF1">
    <property type="entry name" value="CELL DIVISION PROTEIN FTSX"/>
    <property type="match status" value="1"/>
</dbReference>
<comment type="subcellular location">
    <subcellularLocation>
        <location evidence="1">Cell membrane</location>
        <topology evidence="1">Multi-pass membrane protein</topology>
    </subcellularLocation>
</comment>
<proteinExistence type="inferred from homology"/>
<comment type="similarity">
    <text evidence="2 10">Belongs to the ABC-4 integral membrane protein family. FtsX subfamily.</text>
</comment>
<evidence type="ECO:0000256" key="10">
    <source>
        <dbReference type="PIRNR" id="PIRNR003097"/>
    </source>
</evidence>
<evidence type="ECO:0000256" key="5">
    <source>
        <dbReference type="ARBA" id="ARBA00022618"/>
    </source>
</evidence>
<feature type="transmembrane region" description="Helical" evidence="11">
    <location>
        <begin position="164"/>
        <end position="187"/>
    </location>
</feature>
<dbReference type="InterPro" id="IPR003838">
    <property type="entry name" value="ABC3_permease_C"/>
</dbReference>
<evidence type="ECO:0000256" key="7">
    <source>
        <dbReference type="ARBA" id="ARBA00022989"/>
    </source>
</evidence>
<evidence type="ECO:0000256" key="11">
    <source>
        <dbReference type="SAM" id="Phobius"/>
    </source>
</evidence>
<dbReference type="EMBL" id="JBBNFP010000010">
    <property type="protein sequence ID" value="MEQ2486267.1"/>
    <property type="molecule type" value="Genomic_DNA"/>
</dbReference>
<evidence type="ECO:0000256" key="3">
    <source>
        <dbReference type="ARBA" id="ARBA00021907"/>
    </source>
</evidence>
<name>A0ABV1FPD4_9BACT</name>
<dbReference type="Proteomes" id="UP001487296">
    <property type="component" value="Unassembled WGS sequence"/>
</dbReference>
<sequence>MGHKRKKASRRSIRLQSVTLCISTALVLILLGLVVFSTLLGRNLSSYVKENLVVTMMLEQDMTDTEAQTMCRGLAKRPYIKSIHFISKTQALKEATKEMGTDPSEFTDGVNPLPSSVDLTLKSDYANNDSLKWIAKELKQYPKVSEINYQRDLVEAVNRNLTKIGLVLLVLAVLLTFVSFSLINNTVRLGIYARRFSIHTMKLVGASWGFIRWPFLRRAIATGMLAAILACAVLGGGMYLLYCYEPDVLTVISWEEMAITAIAVFLFGIIITAMCACISVNKFLKMKAGELYKI</sequence>
<feature type="transmembrane region" description="Helical" evidence="11">
    <location>
        <begin position="219"/>
        <end position="242"/>
    </location>
</feature>
<keyword evidence="6 11" id="KW-0812">Transmembrane</keyword>
<dbReference type="Pfam" id="PF02687">
    <property type="entry name" value="FtsX"/>
    <property type="match status" value="1"/>
</dbReference>
<feature type="transmembrane region" description="Helical" evidence="11">
    <location>
        <begin position="262"/>
        <end position="284"/>
    </location>
</feature>
<evidence type="ECO:0000256" key="6">
    <source>
        <dbReference type="ARBA" id="ARBA00022692"/>
    </source>
</evidence>
<feature type="transmembrane region" description="Helical" evidence="11">
    <location>
        <begin position="20"/>
        <end position="40"/>
    </location>
</feature>
<keyword evidence="8 10" id="KW-0472">Membrane</keyword>
<keyword evidence="15" id="KW-1185">Reference proteome</keyword>
<keyword evidence="9 10" id="KW-0131">Cell cycle</keyword>
<dbReference type="PANTHER" id="PTHR47755">
    <property type="entry name" value="CELL DIVISION PROTEIN FTSX"/>
    <property type="match status" value="1"/>
</dbReference>
<evidence type="ECO:0000259" key="13">
    <source>
        <dbReference type="Pfam" id="PF18075"/>
    </source>
</evidence>